<dbReference type="PROSITE" id="PS50850">
    <property type="entry name" value="MFS"/>
    <property type="match status" value="1"/>
</dbReference>
<feature type="transmembrane region" description="Helical" evidence="6">
    <location>
        <begin position="198"/>
        <end position="224"/>
    </location>
</feature>
<feature type="transmembrane region" description="Helical" evidence="6">
    <location>
        <begin position="27"/>
        <end position="46"/>
    </location>
</feature>
<evidence type="ECO:0000256" key="5">
    <source>
        <dbReference type="ARBA" id="ARBA00023136"/>
    </source>
</evidence>
<keyword evidence="5 6" id="KW-0472">Membrane</keyword>
<dbReference type="SUPFAM" id="SSF103473">
    <property type="entry name" value="MFS general substrate transporter"/>
    <property type="match status" value="1"/>
</dbReference>
<gene>
    <name evidence="8" type="ORF">SAMN05192543_11526</name>
</gene>
<keyword evidence="3 6" id="KW-0812">Transmembrane</keyword>
<evidence type="ECO:0000313" key="9">
    <source>
        <dbReference type="Proteomes" id="UP000199548"/>
    </source>
</evidence>
<dbReference type="GO" id="GO:0022857">
    <property type="term" value="F:transmembrane transporter activity"/>
    <property type="evidence" value="ECO:0007669"/>
    <property type="project" value="InterPro"/>
</dbReference>
<reference evidence="8 9" key="1">
    <citation type="submission" date="2016-10" db="EMBL/GenBank/DDBJ databases">
        <authorList>
            <person name="de Groot N.N."/>
        </authorList>
    </citation>
    <scope>NUCLEOTIDE SEQUENCE [LARGE SCALE GENOMIC DNA]</scope>
    <source>
        <strain evidence="8 9">LMG 23650</strain>
    </source>
</reference>
<dbReference type="Proteomes" id="UP000199548">
    <property type="component" value="Unassembled WGS sequence"/>
</dbReference>
<feature type="transmembrane region" description="Helical" evidence="6">
    <location>
        <begin position="412"/>
        <end position="431"/>
    </location>
</feature>
<dbReference type="PANTHER" id="PTHR43791">
    <property type="entry name" value="PERMEASE-RELATED"/>
    <property type="match status" value="1"/>
</dbReference>
<organism evidence="8 9">
    <name type="scientific">Paraburkholderia megapolitana</name>
    <dbReference type="NCBI Taxonomy" id="420953"/>
    <lineage>
        <taxon>Bacteria</taxon>
        <taxon>Pseudomonadati</taxon>
        <taxon>Pseudomonadota</taxon>
        <taxon>Betaproteobacteria</taxon>
        <taxon>Burkholderiales</taxon>
        <taxon>Burkholderiaceae</taxon>
        <taxon>Paraburkholderia</taxon>
    </lineage>
</organism>
<dbReference type="CDD" id="cd17319">
    <property type="entry name" value="MFS_ExuT_GudP_like"/>
    <property type="match status" value="1"/>
</dbReference>
<evidence type="ECO:0000256" key="6">
    <source>
        <dbReference type="SAM" id="Phobius"/>
    </source>
</evidence>
<dbReference type="InterPro" id="IPR020846">
    <property type="entry name" value="MFS_dom"/>
</dbReference>
<protein>
    <submittedName>
        <fullName evidence="8">Sugar phosphate permease</fullName>
    </submittedName>
</protein>
<name>A0A1I3VWM1_9BURK</name>
<dbReference type="Gene3D" id="1.20.1250.20">
    <property type="entry name" value="MFS general substrate transporter like domains"/>
    <property type="match status" value="2"/>
</dbReference>
<keyword evidence="2" id="KW-0813">Transport</keyword>
<feature type="domain" description="Major facilitator superfamily (MFS) profile" evidence="7">
    <location>
        <begin position="30"/>
        <end position="436"/>
    </location>
</feature>
<accession>A0A1I3VWM1</accession>
<evidence type="ECO:0000259" key="7">
    <source>
        <dbReference type="PROSITE" id="PS50850"/>
    </source>
</evidence>
<feature type="transmembrane region" description="Helical" evidence="6">
    <location>
        <begin position="96"/>
        <end position="115"/>
    </location>
</feature>
<feature type="transmembrane region" description="Helical" evidence="6">
    <location>
        <begin position="254"/>
        <end position="276"/>
    </location>
</feature>
<dbReference type="FunFam" id="1.20.1250.20:FF:000018">
    <property type="entry name" value="MFS transporter permease"/>
    <property type="match status" value="1"/>
</dbReference>
<evidence type="ECO:0000256" key="1">
    <source>
        <dbReference type="ARBA" id="ARBA00004141"/>
    </source>
</evidence>
<evidence type="ECO:0000256" key="3">
    <source>
        <dbReference type="ARBA" id="ARBA00022692"/>
    </source>
</evidence>
<feature type="transmembrane region" description="Helical" evidence="6">
    <location>
        <begin position="380"/>
        <end position="400"/>
    </location>
</feature>
<feature type="transmembrane region" description="Helical" evidence="6">
    <location>
        <begin position="345"/>
        <end position="368"/>
    </location>
</feature>
<feature type="transmembrane region" description="Helical" evidence="6">
    <location>
        <begin position="288"/>
        <end position="309"/>
    </location>
</feature>
<sequence length="438" mass="46428">MAYAAVTEIANAPDGAHELETAFRKNVWRLLPLLLVSLLFVSLDRINVAYAKLQMDQELGFGEAVYGLGAGIFFISYSLLDVPSNLILARIGARGWLGRILITVGVLSACTAFVSSVGQFYLVRFLLGAAEAGFFPGVLYYLTQWFPGRQRARAIAWLYIAFPLSGVVGGFLSGHAIASLHNFLGLSGWRWMFVAEGLPTAILGAACLFLLPGSDIAGAAWLTLKERTGLAELLAQEQASKPQRSLLKALGEPATWLLGLIMFCISFTTIGLSLFIPTIIRETGLTSSASIGNLSALPFVCGSLAMILLAQSNDRTRRRRLHTAIPALVGGIALIVVALNPGDLAPTIVALTVAVGGSMGALPMFWTLPPARYGGMASAGSLALINGLGNLSGFVGPYATGWIRSVSTQHNIAVYLMAGTVVLASILTLGLPGQIYDR</sequence>
<dbReference type="EMBL" id="FOQU01000015">
    <property type="protein sequence ID" value="SFJ99774.1"/>
    <property type="molecule type" value="Genomic_DNA"/>
</dbReference>
<evidence type="ECO:0000256" key="2">
    <source>
        <dbReference type="ARBA" id="ARBA00022448"/>
    </source>
</evidence>
<feature type="transmembrane region" description="Helical" evidence="6">
    <location>
        <begin position="66"/>
        <end position="89"/>
    </location>
</feature>
<feature type="transmembrane region" description="Helical" evidence="6">
    <location>
        <begin position="121"/>
        <end position="142"/>
    </location>
</feature>
<feature type="transmembrane region" description="Helical" evidence="6">
    <location>
        <begin position="154"/>
        <end position="178"/>
    </location>
</feature>
<dbReference type="AlphaFoldDB" id="A0A1I3VWM1"/>
<evidence type="ECO:0000313" key="8">
    <source>
        <dbReference type="EMBL" id="SFJ99774.1"/>
    </source>
</evidence>
<dbReference type="PANTHER" id="PTHR43791:SF36">
    <property type="entry name" value="TRANSPORTER, PUTATIVE (AFU_ORTHOLOGUE AFUA_6G08340)-RELATED"/>
    <property type="match status" value="1"/>
</dbReference>
<comment type="subcellular location">
    <subcellularLocation>
        <location evidence="1">Membrane</location>
        <topology evidence="1">Multi-pass membrane protein</topology>
    </subcellularLocation>
</comment>
<dbReference type="STRING" id="420953.SAMN05192543_11526"/>
<keyword evidence="9" id="KW-1185">Reference proteome</keyword>
<keyword evidence="4 6" id="KW-1133">Transmembrane helix</keyword>
<proteinExistence type="predicted"/>
<evidence type="ECO:0000256" key="4">
    <source>
        <dbReference type="ARBA" id="ARBA00022989"/>
    </source>
</evidence>
<dbReference type="GO" id="GO:0016020">
    <property type="term" value="C:membrane"/>
    <property type="evidence" value="ECO:0007669"/>
    <property type="project" value="UniProtKB-SubCell"/>
</dbReference>
<dbReference type="Pfam" id="PF07690">
    <property type="entry name" value="MFS_1"/>
    <property type="match status" value="1"/>
</dbReference>
<dbReference type="InterPro" id="IPR011701">
    <property type="entry name" value="MFS"/>
</dbReference>
<feature type="transmembrane region" description="Helical" evidence="6">
    <location>
        <begin position="321"/>
        <end position="339"/>
    </location>
</feature>
<dbReference type="InterPro" id="IPR036259">
    <property type="entry name" value="MFS_trans_sf"/>
</dbReference>